<proteinExistence type="predicted"/>
<dbReference type="SUPFAM" id="SSF51261">
    <property type="entry name" value="Duplicated hybrid motif"/>
    <property type="match status" value="1"/>
</dbReference>
<evidence type="ECO:0000256" key="2">
    <source>
        <dbReference type="SAM" id="SignalP"/>
    </source>
</evidence>
<dbReference type="Gene3D" id="2.70.70.10">
    <property type="entry name" value="Glucose Permease (Domain IIA)"/>
    <property type="match status" value="1"/>
</dbReference>
<evidence type="ECO:0000313" key="3">
    <source>
        <dbReference type="EMBL" id="CUH69359.1"/>
    </source>
</evidence>
<dbReference type="RefSeq" id="WP_058245395.1">
    <property type="nucleotide sequence ID" value="NZ_CYSB01000039.1"/>
</dbReference>
<feature type="signal peptide" evidence="2">
    <location>
        <begin position="1"/>
        <end position="24"/>
    </location>
</feature>
<keyword evidence="2" id="KW-0732">Signal</keyword>
<protein>
    <submittedName>
        <fullName evidence="4">Membrane-bound metallopeptidase</fullName>
    </submittedName>
</protein>
<organism evidence="4 6">
    <name type="scientific">Thalassovita autumnalis</name>
    <dbReference type="NCBI Taxonomy" id="2072972"/>
    <lineage>
        <taxon>Bacteria</taxon>
        <taxon>Pseudomonadati</taxon>
        <taxon>Pseudomonadota</taxon>
        <taxon>Alphaproteobacteria</taxon>
        <taxon>Rhodobacterales</taxon>
        <taxon>Roseobacteraceae</taxon>
        <taxon>Thalassovita</taxon>
    </lineage>
</organism>
<reference evidence="3 5" key="1">
    <citation type="submission" date="2015-09" db="EMBL/GenBank/DDBJ databases">
        <authorList>
            <person name="Rodrigo-Torres L."/>
            <person name="Arahal D.R."/>
        </authorList>
    </citation>
    <scope>NUCLEOTIDE SEQUENCE [LARGE SCALE GENOMIC DNA]</scope>
    <source>
        <strain evidence="3 5">CECT 5118</strain>
    </source>
</reference>
<reference evidence="4 6" key="2">
    <citation type="submission" date="2015-09" db="EMBL/GenBank/DDBJ databases">
        <authorList>
            <consortium name="Swine Surveillance"/>
        </authorList>
    </citation>
    <scope>NUCLEOTIDE SEQUENCE [LARGE SCALE GENOMIC DNA]</scope>
    <source>
        <strain evidence="4 6">5120</strain>
    </source>
</reference>
<dbReference type="OrthoDB" id="9809144at2"/>
<evidence type="ECO:0000313" key="4">
    <source>
        <dbReference type="EMBL" id="CUH74282.1"/>
    </source>
</evidence>
<dbReference type="InterPro" id="IPR011055">
    <property type="entry name" value="Dup_hybrid_motif"/>
</dbReference>
<keyword evidence="5" id="KW-1185">Reference proteome</keyword>
<sequence>MIRALILPLSLSVGLTIGLMNAVAAETSPAALAEAAAARLDQAGQTLAAAEKARDRVKALTETLRAFEDGLEAMREGLRRVSLREAQLTRELDARETEISQLLGVLQSIAATPDPVLAMHPDGPTDTARSGMLLADVTPALTDQAQALRSKLQEVAILRSLQQSAVDTLAQGLDGVQQARTDLSQAISDRTNLPKRFTEDPLKTALLVASAETLTGFASGLSEIAEGEAPGSLPDISHRKGKLPLPVQGTILRRAGEADAAGITRPGLILATRPRALVTTPTAATLRYLGPLLDYGNVVILEPQAGLLLVLAGLDVVYGSAGQVLPSGSPIGLMGGEEAEIGTILSQAGEGAGTEASETLYIEVRENNAPVDPVAWFATGKDK</sequence>
<name>A0A0P1GDG4_9RHOB</name>
<dbReference type="EMBL" id="CYSC01000044">
    <property type="protein sequence ID" value="CUH74282.1"/>
    <property type="molecule type" value="Genomic_DNA"/>
</dbReference>
<dbReference type="AlphaFoldDB" id="A0A0P1GDG4"/>
<accession>A0A0P1GDG4</accession>
<evidence type="ECO:0000313" key="6">
    <source>
        <dbReference type="Proteomes" id="UP000051887"/>
    </source>
</evidence>
<feature type="coiled-coil region" evidence="1">
    <location>
        <begin position="33"/>
        <end position="70"/>
    </location>
</feature>
<evidence type="ECO:0000256" key="1">
    <source>
        <dbReference type="SAM" id="Coils"/>
    </source>
</evidence>
<feature type="chain" id="PRO_5009792651" evidence="2">
    <location>
        <begin position="25"/>
        <end position="383"/>
    </location>
</feature>
<dbReference type="Proteomes" id="UP000051887">
    <property type="component" value="Unassembled WGS sequence"/>
</dbReference>
<gene>
    <name evidence="3" type="ORF">TL5118_03319</name>
    <name evidence="4" type="ORF">TL5120_04102</name>
</gene>
<dbReference type="EMBL" id="CYSB01000039">
    <property type="protein sequence ID" value="CUH69359.1"/>
    <property type="molecule type" value="Genomic_DNA"/>
</dbReference>
<keyword evidence="1" id="KW-0175">Coiled coil</keyword>
<dbReference type="Proteomes" id="UP000051086">
    <property type="component" value="Unassembled WGS sequence"/>
</dbReference>
<evidence type="ECO:0000313" key="5">
    <source>
        <dbReference type="Proteomes" id="UP000051086"/>
    </source>
</evidence>